<evidence type="ECO:0000259" key="11">
    <source>
        <dbReference type="PROSITE" id="PS50885"/>
    </source>
</evidence>
<dbReference type="STRING" id="320771.Cflav_PD1812"/>
<dbReference type="SUPFAM" id="SSF55874">
    <property type="entry name" value="ATPase domain of HSP90 chaperone/DNA topoisomerase II/histidine kinase"/>
    <property type="match status" value="1"/>
</dbReference>
<keyword evidence="8" id="KW-1133">Transmembrane helix</keyword>
<dbReference type="CDD" id="cd06225">
    <property type="entry name" value="HAMP"/>
    <property type="match status" value="1"/>
</dbReference>
<evidence type="ECO:0000256" key="7">
    <source>
        <dbReference type="PROSITE-ProRule" id="PRU00169"/>
    </source>
</evidence>
<comment type="catalytic activity">
    <reaction evidence="1">
        <text>ATP + protein L-histidine = ADP + protein N-phospho-L-histidine.</text>
        <dbReference type="EC" id="2.7.13.3"/>
    </reaction>
</comment>
<dbReference type="InterPro" id="IPR011006">
    <property type="entry name" value="CheY-like_superfamily"/>
</dbReference>
<dbReference type="InterPro" id="IPR001789">
    <property type="entry name" value="Sig_transdc_resp-reg_receiver"/>
</dbReference>
<dbReference type="EMBL" id="ABOX02000038">
    <property type="protein sequence ID" value="EEF58716.1"/>
    <property type="molecule type" value="Genomic_DNA"/>
</dbReference>
<accession>B9XN54</accession>
<dbReference type="SUPFAM" id="SSF158472">
    <property type="entry name" value="HAMP domain-like"/>
    <property type="match status" value="1"/>
</dbReference>
<feature type="domain" description="Histidine kinase" evidence="9">
    <location>
        <begin position="404"/>
        <end position="627"/>
    </location>
</feature>
<comment type="caution">
    <text evidence="12">The sequence shown here is derived from an EMBL/GenBank/DDBJ whole genome shotgun (WGS) entry which is preliminary data.</text>
</comment>
<dbReference type="Gene3D" id="3.30.565.10">
    <property type="entry name" value="Histidine kinase-like ATPase, C-terminal domain"/>
    <property type="match status" value="1"/>
</dbReference>
<dbReference type="GO" id="GO:0016020">
    <property type="term" value="C:membrane"/>
    <property type="evidence" value="ECO:0007669"/>
    <property type="project" value="UniProtKB-SubCell"/>
</dbReference>
<dbReference type="OrthoDB" id="9813024at2"/>
<keyword evidence="13" id="KW-1185">Reference proteome</keyword>
<dbReference type="Gene3D" id="1.10.287.130">
    <property type="match status" value="1"/>
</dbReference>
<evidence type="ECO:0000256" key="6">
    <source>
        <dbReference type="ARBA" id="ARBA00022777"/>
    </source>
</evidence>
<dbReference type="InterPro" id="IPR003661">
    <property type="entry name" value="HisK_dim/P_dom"/>
</dbReference>
<evidence type="ECO:0000256" key="4">
    <source>
        <dbReference type="ARBA" id="ARBA00022553"/>
    </source>
</evidence>
<evidence type="ECO:0000313" key="13">
    <source>
        <dbReference type="Proteomes" id="UP000003688"/>
    </source>
</evidence>
<name>B9XN54_PEDPL</name>
<reference evidence="12 13" key="1">
    <citation type="journal article" date="2011" name="J. Bacteriol.">
        <title>Genome sequence of 'Pedosphaera parvula' Ellin514, an aerobic Verrucomicrobial isolate from pasture soil.</title>
        <authorList>
            <person name="Kant R."/>
            <person name="van Passel M.W."/>
            <person name="Sangwan P."/>
            <person name="Palva A."/>
            <person name="Lucas S."/>
            <person name="Copeland A."/>
            <person name="Lapidus A."/>
            <person name="Glavina Del Rio T."/>
            <person name="Dalin E."/>
            <person name="Tice H."/>
            <person name="Bruce D."/>
            <person name="Goodwin L."/>
            <person name="Pitluck S."/>
            <person name="Chertkov O."/>
            <person name="Larimer F.W."/>
            <person name="Land M.L."/>
            <person name="Hauser L."/>
            <person name="Brettin T.S."/>
            <person name="Detter J.C."/>
            <person name="Han S."/>
            <person name="de Vos W.M."/>
            <person name="Janssen P.H."/>
            <person name="Smidt H."/>
        </authorList>
    </citation>
    <scope>NUCLEOTIDE SEQUENCE [LARGE SCALE GENOMIC DNA]</scope>
    <source>
        <strain evidence="12 13">Ellin514</strain>
    </source>
</reference>
<dbReference type="PANTHER" id="PTHR43065">
    <property type="entry name" value="SENSOR HISTIDINE KINASE"/>
    <property type="match status" value="1"/>
</dbReference>
<dbReference type="InterPro" id="IPR003660">
    <property type="entry name" value="HAMP_dom"/>
</dbReference>
<evidence type="ECO:0000256" key="5">
    <source>
        <dbReference type="ARBA" id="ARBA00022679"/>
    </source>
</evidence>
<evidence type="ECO:0000256" key="3">
    <source>
        <dbReference type="ARBA" id="ARBA00012438"/>
    </source>
</evidence>
<protein>
    <recommendedName>
        <fullName evidence="3">histidine kinase</fullName>
        <ecNumber evidence="3">2.7.13.3</ecNumber>
    </recommendedName>
</protein>
<comment type="subcellular location">
    <subcellularLocation>
        <location evidence="2">Membrane</location>
    </subcellularLocation>
</comment>
<evidence type="ECO:0000256" key="2">
    <source>
        <dbReference type="ARBA" id="ARBA00004370"/>
    </source>
</evidence>
<dbReference type="SMART" id="SM00304">
    <property type="entry name" value="HAMP"/>
    <property type="match status" value="1"/>
</dbReference>
<dbReference type="Pfam" id="PF00672">
    <property type="entry name" value="HAMP"/>
    <property type="match status" value="1"/>
</dbReference>
<evidence type="ECO:0000259" key="9">
    <source>
        <dbReference type="PROSITE" id="PS50109"/>
    </source>
</evidence>
<dbReference type="SUPFAM" id="SSF47384">
    <property type="entry name" value="Homodimeric domain of signal transducing histidine kinase"/>
    <property type="match status" value="1"/>
</dbReference>
<dbReference type="PRINTS" id="PR00344">
    <property type="entry name" value="BCTRLSENSOR"/>
</dbReference>
<evidence type="ECO:0000256" key="8">
    <source>
        <dbReference type="SAM" id="Phobius"/>
    </source>
</evidence>
<dbReference type="SUPFAM" id="SSF52172">
    <property type="entry name" value="CheY-like"/>
    <property type="match status" value="1"/>
</dbReference>
<dbReference type="InterPro" id="IPR003018">
    <property type="entry name" value="GAF"/>
</dbReference>
<dbReference type="RefSeq" id="WP_007417243.1">
    <property type="nucleotide sequence ID" value="NZ_ABOX02000038.1"/>
</dbReference>
<dbReference type="Pfam" id="PF00072">
    <property type="entry name" value="Response_reg"/>
    <property type="match status" value="1"/>
</dbReference>
<keyword evidence="6 12" id="KW-0418">Kinase</keyword>
<feature type="domain" description="Response regulatory" evidence="10">
    <location>
        <begin position="650"/>
        <end position="767"/>
    </location>
</feature>
<feature type="domain" description="HAMP" evidence="11">
    <location>
        <begin position="52"/>
        <end position="105"/>
    </location>
</feature>
<keyword evidence="8" id="KW-0812">Transmembrane</keyword>
<dbReference type="InterPro" id="IPR003594">
    <property type="entry name" value="HATPase_dom"/>
</dbReference>
<dbReference type="Gene3D" id="3.30.450.40">
    <property type="match status" value="1"/>
</dbReference>
<dbReference type="SMART" id="SM00065">
    <property type="entry name" value="GAF"/>
    <property type="match status" value="1"/>
</dbReference>
<dbReference type="InterPro" id="IPR036890">
    <property type="entry name" value="HATPase_C_sf"/>
</dbReference>
<dbReference type="InterPro" id="IPR036097">
    <property type="entry name" value="HisK_dim/P_sf"/>
</dbReference>
<dbReference type="InterPro" id="IPR029016">
    <property type="entry name" value="GAF-like_dom_sf"/>
</dbReference>
<evidence type="ECO:0000256" key="1">
    <source>
        <dbReference type="ARBA" id="ARBA00000085"/>
    </source>
</evidence>
<dbReference type="Gene3D" id="3.30.450.20">
    <property type="entry name" value="PAS domain"/>
    <property type="match status" value="1"/>
</dbReference>
<dbReference type="InterPro" id="IPR005467">
    <property type="entry name" value="His_kinase_dom"/>
</dbReference>
<organism evidence="12 13">
    <name type="scientific">Pedosphaera parvula (strain Ellin514)</name>
    <dbReference type="NCBI Taxonomy" id="320771"/>
    <lineage>
        <taxon>Bacteria</taxon>
        <taxon>Pseudomonadati</taxon>
        <taxon>Verrucomicrobiota</taxon>
        <taxon>Pedosphaerae</taxon>
        <taxon>Pedosphaerales</taxon>
        <taxon>Pedosphaeraceae</taxon>
        <taxon>Pedosphaera</taxon>
    </lineage>
</organism>
<keyword evidence="4 7" id="KW-0597">Phosphoprotein</keyword>
<dbReference type="PROSITE" id="PS50885">
    <property type="entry name" value="HAMP"/>
    <property type="match status" value="1"/>
</dbReference>
<dbReference type="EC" id="2.7.13.3" evidence="3"/>
<keyword evidence="8" id="KW-0472">Membrane</keyword>
<gene>
    <name evidence="12" type="ORF">Cflav_PD1812</name>
</gene>
<feature type="transmembrane region" description="Helical" evidence="8">
    <location>
        <begin position="33"/>
        <end position="55"/>
    </location>
</feature>
<dbReference type="SUPFAM" id="SSF55781">
    <property type="entry name" value="GAF domain-like"/>
    <property type="match status" value="1"/>
</dbReference>
<keyword evidence="5" id="KW-0808">Transferase</keyword>
<evidence type="ECO:0000259" key="10">
    <source>
        <dbReference type="PROSITE" id="PS50110"/>
    </source>
</evidence>
<dbReference type="AlphaFoldDB" id="B9XN54"/>
<sequence length="769" mass="83870" precursor="true">MKRLSSLRVRLVGIVFLAVAPALVLLLCTGLSSIGFIVGLLALAAAWVGGELFILRQIKALREAIKSLASGKLNTRSGLATEPTELGELARNFNLLAENLEQQTVDRERNEKSLLSRAHQQTVVAALGQFAIVASDLTSLLNQIVLLISQTLEIEFCSILELRPESNTFLLRAGGGWKEGYVNVTTEDTGHASQSGFTLISGEPVVVRNLSSETRFYAHQHLLDHGVVSGVTVAIQGHSKPFGVLGVHTSYERVFDEDEVHFLLSVANLLGMAIERQRTEPEIQKLAAFAKHNPNPVLEFSSEGMLTFHNKAAEKISKLLGQEHPETILPPNVAGIVQTCLATGQARLQLETRPANRVLSWSFYPIMPSQVVHCYVEDITDRLTLEEQFRQAQKMESVGQLAAGVAHDFNNILTIIQGHSGLLMSRANLAPAMITSIQAISFASERATSLTRQLLMFSRKEVIQPKQLDLKSVVDNMSKMLQRLLGETIAFKCTSSPNLPTVLGDTGMMEQILMNLAVNARDAMTKGGTLSVSTGPISVSLDYVKVHPDARTGLFVCLQVQDTGCGMDAPTMKRIFEPFFTTKEAGKGTGLGLATVYGIVKQHSGWIEVNSHLGKGTTFKIFFPATQKVVETPAATTVVTDGELRGGYETILVVEDEPVLRDLAQLILQDCGYKVIEASSGVEALTIWQQHQGNIDLLLTDMIMPDGLSGKDLAKSLLLHKPQLKVIFSSGYSVDDIGIEPNLKEGPRFLQKPYSRTTLAKAVRESLDS</sequence>
<dbReference type="SMART" id="SM00448">
    <property type="entry name" value="REC"/>
    <property type="match status" value="1"/>
</dbReference>
<dbReference type="PANTHER" id="PTHR43065:SF42">
    <property type="entry name" value="TWO-COMPONENT SENSOR PPRA"/>
    <property type="match status" value="1"/>
</dbReference>
<dbReference type="PROSITE" id="PS50109">
    <property type="entry name" value="HIS_KIN"/>
    <property type="match status" value="1"/>
</dbReference>
<dbReference type="Pfam" id="PF02518">
    <property type="entry name" value="HATPase_c"/>
    <property type="match status" value="1"/>
</dbReference>
<dbReference type="GO" id="GO:0000155">
    <property type="term" value="F:phosphorelay sensor kinase activity"/>
    <property type="evidence" value="ECO:0007669"/>
    <property type="project" value="InterPro"/>
</dbReference>
<feature type="modified residue" description="4-aspartylphosphate" evidence="7">
    <location>
        <position position="701"/>
    </location>
</feature>
<dbReference type="SMART" id="SM00388">
    <property type="entry name" value="HisKA"/>
    <property type="match status" value="1"/>
</dbReference>
<dbReference type="Pfam" id="PF01590">
    <property type="entry name" value="GAF"/>
    <property type="match status" value="1"/>
</dbReference>
<dbReference type="InterPro" id="IPR004358">
    <property type="entry name" value="Sig_transdc_His_kin-like_C"/>
</dbReference>
<dbReference type="CDD" id="cd00082">
    <property type="entry name" value="HisKA"/>
    <property type="match status" value="1"/>
</dbReference>
<dbReference type="Gene3D" id="3.40.50.2300">
    <property type="match status" value="1"/>
</dbReference>
<dbReference type="SMART" id="SM00387">
    <property type="entry name" value="HATPase_c"/>
    <property type="match status" value="1"/>
</dbReference>
<dbReference type="PROSITE" id="PS50110">
    <property type="entry name" value="RESPONSE_REGULATORY"/>
    <property type="match status" value="1"/>
</dbReference>
<proteinExistence type="predicted"/>
<evidence type="ECO:0000313" key="12">
    <source>
        <dbReference type="EMBL" id="EEF58716.1"/>
    </source>
</evidence>
<dbReference type="Gene3D" id="6.10.340.10">
    <property type="match status" value="1"/>
</dbReference>
<dbReference type="Proteomes" id="UP000003688">
    <property type="component" value="Unassembled WGS sequence"/>
</dbReference>
<dbReference type="Pfam" id="PF00512">
    <property type="entry name" value="HisKA"/>
    <property type="match status" value="1"/>
</dbReference>